<proteinExistence type="predicted"/>
<dbReference type="PANTHER" id="PTHR21219">
    <property type="entry name" value="FI19613P1"/>
    <property type="match status" value="1"/>
</dbReference>
<dbReference type="STRING" id="188477.A0A3S1B4W6"/>
<feature type="region of interest" description="Disordered" evidence="1">
    <location>
        <begin position="367"/>
        <end position="447"/>
    </location>
</feature>
<dbReference type="OrthoDB" id="10007483at2759"/>
<feature type="compositionally biased region" description="Basic and acidic residues" evidence="1">
    <location>
        <begin position="506"/>
        <end position="520"/>
    </location>
</feature>
<protein>
    <recommendedName>
        <fullName evidence="4">PID domain-containing protein</fullName>
    </recommendedName>
</protein>
<reference evidence="2 3" key="1">
    <citation type="submission" date="2019-01" db="EMBL/GenBank/DDBJ databases">
        <title>A draft genome assembly of the solar-powered sea slug Elysia chlorotica.</title>
        <authorList>
            <person name="Cai H."/>
            <person name="Li Q."/>
            <person name="Fang X."/>
            <person name="Li J."/>
            <person name="Curtis N.E."/>
            <person name="Altenburger A."/>
            <person name="Shibata T."/>
            <person name="Feng M."/>
            <person name="Maeda T."/>
            <person name="Schwartz J.A."/>
            <person name="Shigenobu S."/>
            <person name="Lundholm N."/>
            <person name="Nishiyama T."/>
            <person name="Yang H."/>
            <person name="Hasebe M."/>
            <person name="Li S."/>
            <person name="Pierce S.K."/>
            <person name="Wang J."/>
        </authorList>
    </citation>
    <scope>NUCLEOTIDE SEQUENCE [LARGE SCALE GENOMIC DNA]</scope>
    <source>
        <strain evidence="2">EC2010</strain>
        <tissue evidence="2">Whole organism of an adult</tissue>
    </source>
</reference>
<feature type="region of interest" description="Disordered" evidence="1">
    <location>
        <begin position="301"/>
        <end position="331"/>
    </location>
</feature>
<evidence type="ECO:0000313" key="3">
    <source>
        <dbReference type="Proteomes" id="UP000271974"/>
    </source>
</evidence>
<feature type="compositionally biased region" description="Basic and acidic residues" evidence="1">
    <location>
        <begin position="486"/>
        <end position="498"/>
    </location>
</feature>
<organism evidence="2 3">
    <name type="scientific">Elysia chlorotica</name>
    <name type="common">Eastern emerald elysia</name>
    <name type="synonym">Sea slug</name>
    <dbReference type="NCBI Taxonomy" id="188477"/>
    <lineage>
        <taxon>Eukaryota</taxon>
        <taxon>Metazoa</taxon>
        <taxon>Spiralia</taxon>
        <taxon>Lophotrochozoa</taxon>
        <taxon>Mollusca</taxon>
        <taxon>Gastropoda</taxon>
        <taxon>Heterobranchia</taxon>
        <taxon>Euthyneura</taxon>
        <taxon>Panpulmonata</taxon>
        <taxon>Sacoglossa</taxon>
        <taxon>Placobranchoidea</taxon>
        <taxon>Plakobranchidae</taxon>
        <taxon>Elysia</taxon>
    </lineage>
</organism>
<keyword evidence="3" id="KW-1185">Reference proteome</keyword>
<feature type="compositionally biased region" description="Low complexity" evidence="1">
    <location>
        <begin position="301"/>
        <end position="310"/>
    </location>
</feature>
<evidence type="ECO:0000313" key="2">
    <source>
        <dbReference type="EMBL" id="RUS75051.1"/>
    </source>
</evidence>
<sequence>MVFERVVSTPNPPMSHEVLYIGSAIPLKTSEGLEAVQQPLQARYPVDNDETIQGILSTIVIVPEGIQLRFQGENSPPILFLFSSLSMCAAVRCVRVTDPATGVSTPRFVALASPQAGGPNSSKPAIFTAITRRTKGRQVLECHGFVTNTPRDALDLVQWTSTMDQRSKSSRIVASPTGGANFGTPQRFDGDMSFRASDTSSLPDFPIHIKPADPVVAHNNNNNNNTNSNMSTLNGATSSIGSAQAEHLTSKDGFFYSTKHTQVKRYSLQRFHGSSGVDDSASVIGAGGDLFTRRPASAYAASQVSATASQQHHHHHQQHSHASQQHQHQHLEHHAPLMYHSPPGMVPVPVPVPHPVVAVRPPPPPPPHMMVPEAPQTPRLITPARPAPRGLTARQTAGRGAKPRREAHQENHQQARAGGSSEGSSSRPQTPPTDYEGGARGPRVSRREDFMMRERNGYATLPPPGAAGVYMMPPYPFYPLPPGAYERTRSQPPLDRKFPTAAGSEIQEKGEKIKEKRQKVGSEVLGETPRHVRVHGQCGWIPVRDAHRK</sequence>
<dbReference type="EMBL" id="RQTK01000775">
    <property type="protein sequence ID" value="RUS75051.1"/>
    <property type="molecule type" value="Genomic_DNA"/>
</dbReference>
<feature type="compositionally biased region" description="Basic and acidic residues" evidence="1">
    <location>
        <begin position="403"/>
        <end position="413"/>
    </location>
</feature>
<evidence type="ECO:0008006" key="4">
    <source>
        <dbReference type="Google" id="ProtNLM"/>
    </source>
</evidence>
<evidence type="ECO:0000256" key="1">
    <source>
        <dbReference type="SAM" id="MobiDB-lite"/>
    </source>
</evidence>
<gene>
    <name evidence="2" type="ORF">EGW08_017187</name>
</gene>
<dbReference type="AlphaFoldDB" id="A0A3S1B4W6"/>
<name>A0A3S1B4W6_ELYCH</name>
<comment type="caution">
    <text evidence="2">The sequence shown here is derived from an EMBL/GenBank/DDBJ whole genome shotgun (WGS) entry which is preliminary data.</text>
</comment>
<accession>A0A3S1B4W6</accession>
<feature type="region of interest" description="Disordered" evidence="1">
    <location>
        <begin position="167"/>
        <end position="187"/>
    </location>
</feature>
<feature type="region of interest" description="Disordered" evidence="1">
    <location>
        <begin position="483"/>
        <end position="528"/>
    </location>
</feature>
<dbReference type="PANTHER" id="PTHR21219:SF3">
    <property type="entry name" value="FI19613P1"/>
    <property type="match status" value="1"/>
</dbReference>
<dbReference type="Proteomes" id="UP000271974">
    <property type="component" value="Unassembled WGS sequence"/>
</dbReference>